<organism evidence="1 2">
    <name type="scientific">Cytobacillus spartinae</name>
    <dbReference type="NCBI Taxonomy" id="3299023"/>
    <lineage>
        <taxon>Bacteria</taxon>
        <taxon>Bacillati</taxon>
        <taxon>Bacillota</taxon>
        <taxon>Bacilli</taxon>
        <taxon>Bacillales</taxon>
        <taxon>Bacillaceae</taxon>
        <taxon>Cytobacillus</taxon>
    </lineage>
</organism>
<name>A0ABW6KIP0_9BACI</name>
<keyword evidence="2" id="KW-1185">Reference proteome</keyword>
<dbReference type="Proteomes" id="UP001601059">
    <property type="component" value="Unassembled WGS sequence"/>
</dbReference>
<reference evidence="1 2" key="1">
    <citation type="submission" date="2024-08" db="EMBL/GenBank/DDBJ databases">
        <title>Two novel Cytobacillus novel species.</title>
        <authorList>
            <person name="Liu G."/>
        </authorList>
    </citation>
    <scope>NUCLEOTIDE SEQUENCE [LARGE SCALE GENOMIC DNA]</scope>
    <source>
        <strain evidence="1 2">FJAT-54145</strain>
    </source>
</reference>
<sequence length="115" mass="13440">MDRELDDLINEFYRDVDSLDRDSLISLFDDMIPKIKGLQEENCDMAEKHAEKDIFINNSLNIITNKRKIEILKYRDECLTAYEKHAELMNKSMMDLNLGALQAVRKVMSILGEKI</sequence>
<proteinExistence type="predicted"/>
<dbReference type="EMBL" id="JBIACK010000025">
    <property type="protein sequence ID" value="MFE8704106.1"/>
    <property type="molecule type" value="Genomic_DNA"/>
</dbReference>
<protein>
    <submittedName>
        <fullName evidence="1">Uncharacterized protein</fullName>
    </submittedName>
</protein>
<evidence type="ECO:0000313" key="1">
    <source>
        <dbReference type="EMBL" id="MFE8704106.1"/>
    </source>
</evidence>
<accession>A0ABW6KIP0</accession>
<comment type="caution">
    <text evidence="1">The sequence shown here is derived from an EMBL/GenBank/DDBJ whole genome shotgun (WGS) entry which is preliminary data.</text>
</comment>
<gene>
    <name evidence="1" type="ORF">ACFYKX_26415</name>
</gene>
<dbReference type="RefSeq" id="WP_389365196.1">
    <property type="nucleotide sequence ID" value="NZ_JBIACK010000025.1"/>
</dbReference>
<evidence type="ECO:0000313" key="2">
    <source>
        <dbReference type="Proteomes" id="UP001601059"/>
    </source>
</evidence>